<name>U5CMZ0_AMBTC</name>
<dbReference type="AlphaFoldDB" id="U5CMZ0"/>
<feature type="compositionally biased region" description="Basic and acidic residues" evidence="1">
    <location>
        <begin position="85"/>
        <end position="96"/>
    </location>
</feature>
<dbReference type="Gramene" id="ERN14511">
    <property type="protein sequence ID" value="ERN14511"/>
    <property type="gene ID" value="AMTR_s00038p00032370"/>
</dbReference>
<feature type="region of interest" description="Disordered" evidence="1">
    <location>
        <begin position="1"/>
        <end position="47"/>
    </location>
</feature>
<evidence type="ECO:0000313" key="3">
    <source>
        <dbReference type="Proteomes" id="UP000017836"/>
    </source>
</evidence>
<reference evidence="3" key="1">
    <citation type="journal article" date="2013" name="Science">
        <title>The Amborella genome and the evolution of flowering plants.</title>
        <authorList>
            <consortium name="Amborella Genome Project"/>
        </authorList>
    </citation>
    <scope>NUCLEOTIDE SEQUENCE [LARGE SCALE GENOMIC DNA]</scope>
</reference>
<dbReference type="Proteomes" id="UP000017836">
    <property type="component" value="Unassembled WGS sequence"/>
</dbReference>
<sequence>MRWRACSSQRKERHSKREIPESSAVHQGCWEQASPMPFLPPLQDGDRRREEMEIGGGKRLLRLLHLGPPGAWRSSNQPQLKKLRRQSEWLKSHEPEANAPSTNDM</sequence>
<dbReference type="EMBL" id="KI392532">
    <property type="protein sequence ID" value="ERN14511.1"/>
    <property type="molecule type" value="Genomic_DNA"/>
</dbReference>
<evidence type="ECO:0000256" key="1">
    <source>
        <dbReference type="SAM" id="MobiDB-lite"/>
    </source>
</evidence>
<gene>
    <name evidence="2" type="ORF">AMTR_s00038p00032370</name>
</gene>
<evidence type="ECO:0000313" key="2">
    <source>
        <dbReference type="EMBL" id="ERN14511.1"/>
    </source>
</evidence>
<protein>
    <submittedName>
        <fullName evidence="2">Uncharacterized protein</fullName>
    </submittedName>
</protein>
<proteinExistence type="predicted"/>
<dbReference type="HOGENOM" id="CLU_2240221_0_0_1"/>
<keyword evidence="3" id="KW-1185">Reference proteome</keyword>
<feature type="region of interest" description="Disordered" evidence="1">
    <location>
        <begin position="68"/>
        <end position="105"/>
    </location>
</feature>
<organism evidence="2 3">
    <name type="scientific">Amborella trichopoda</name>
    <dbReference type="NCBI Taxonomy" id="13333"/>
    <lineage>
        <taxon>Eukaryota</taxon>
        <taxon>Viridiplantae</taxon>
        <taxon>Streptophyta</taxon>
        <taxon>Embryophyta</taxon>
        <taxon>Tracheophyta</taxon>
        <taxon>Spermatophyta</taxon>
        <taxon>Magnoliopsida</taxon>
        <taxon>Amborellales</taxon>
        <taxon>Amborellaceae</taxon>
        <taxon>Amborella</taxon>
    </lineage>
</organism>
<accession>U5CMZ0</accession>